<dbReference type="KEGG" id="ttf:THTE_2804"/>
<evidence type="ECO:0000313" key="2">
    <source>
        <dbReference type="Proteomes" id="UP000215086"/>
    </source>
</evidence>
<proteinExistence type="predicted"/>
<keyword evidence="2" id="KW-1185">Reference proteome</keyword>
<reference evidence="1 2" key="1">
    <citation type="journal article" name="Front. Microbiol.">
        <title>Sugar Metabolism of the First Thermophilic Planctomycete Thermogutta terrifontis: Comparative Genomic and Transcriptomic Approaches.</title>
        <authorList>
            <person name="Elcheninov A.G."/>
            <person name="Menzel P."/>
            <person name="Gudbergsdottir S.R."/>
            <person name="Slesarev A.I."/>
            <person name="Kadnikov V.V."/>
            <person name="Krogh A."/>
            <person name="Bonch-Osmolovskaya E.A."/>
            <person name="Peng X."/>
            <person name="Kublanov I.V."/>
        </authorList>
    </citation>
    <scope>NUCLEOTIDE SEQUENCE [LARGE SCALE GENOMIC DNA]</scope>
    <source>
        <strain evidence="1 2">R1</strain>
    </source>
</reference>
<dbReference type="AlphaFoldDB" id="A0A286RHK9"/>
<organism evidence="1 2">
    <name type="scientific">Thermogutta terrifontis</name>
    <dbReference type="NCBI Taxonomy" id="1331910"/>
    <lineage>
        <taxon>Bacteria</taxon>
        <taxon>Pseudomonadati</taxon>
        <taxon>Planctomycetota</taxon>
        <taxon>Planctomycetia</taxon>
        <taxon>Pirellulales</taxon>
        <taxon>Thermoguttaceae</taxon>
        <taxon>Thermogutta</taxon>
    </lineage>
</organism>
<dbReference type="EMBL" id="CP018477">
    <property type="protein sequence ID" value="ASV75406.1"/>
    <property type="molecule type" value="Genomic_DNA"/>
</dbReference>
<gene>
    <name evidence="1" type="ORF">THTE_2804</name>
</gene>
<protein>
    <submittedName>
        <fullName evidence="1">Uncharacterized protein</fullName>
    </submittedName>
</protein>
<evidence type="ECO:0000313" key="1">
    <source>
        <dbReference type="EMBL" id="ASV75406.1"/>
    </source>
</evidence>
<sequence length="39" mass="4526">MKDLIEWGDEVCVAETSEGINHDHRRIFPARELEGMGKR</sequence>
<dbReference type="Proteomes" id="UP000215086">
    <property type="component" value="Chromosome"/>
</dbReference>
<name>A0A286RHK9_9BACT</name>
<accession>A0A286RHK9</accession>